<evidence type="ECO:0000313" key="4">
    <source>
        <dbReference type="Proteomes" id="UP000732193"/>
    </source>
</evidence>
<dbReference type="InterPro" id="IPR011719">
    <property type="entry name" value="CHP02058"/>
</dbReference>
<evidence type="ECO:0000313" key="3">
    <source>
        <dbReference type="EMBL" id="MBM1712307.1"/>
    </source>
</evidence>
<dbReference type="Pfam" id="PF09585">
    <property type="entry name" value="Lin0512_fam"/>
    <property type="match status" value="1"/>
</dbReference>
<protein>
    <submittedName>
        <fullName evidence="3">Lin0512 family protein</fullName>
    </submittedName>
</protein>
<accession>A0AAE2VV37</accession>
<dbReference type="EMBL" id="JAFBRM010000001">
    <property type="protein sequence ID" value="MBM1712307.1"/>
    <property type="molecule type" value="Genomic_DNA"/>
</dbReference>
<comment type="caution">
    <text evidence="3">The sequence shown here is derived from an EMBL/GenBank/DDBJ whole genome shotgun (WGS) entry which is preliminary data.</text>
</comment>
<keyword evidence="1" id="KW-0547">Nucleotide-binding</keyword>
<dbReference type="PANTHER" id="PTHR34784">
    <property type="entry name" value="50S RIBOSOMAL PROTEIN L34"/>
    <property type="match status" value="1"/>
</dbReference>
<keyword evidence="2" id="KW-0342">GTP-binding</keyword>
<name>A0AAE2VV37_9RHOB</name>
<dbReference type="InterPro" id="IPR037103">
    <property type="entry name" value="Tubulin/FtsZ-like_C"/>
</dbReference>
<keyword evidence="4" id="KW-1185">Reference proteome</keyword>
<dbReference type="Proteomes" id="UP000732193">
    <property type="component" value="Unassembled WGS sequence"/>
</dbReference>
<dbReference type="Gene3D" id="3.30.1330.20">
    <property type="entry name" value="Tubulin/FtsZ, C-terminal domain"/>
    <property type="match status" value="1"/>
</dbReference>
<reference evidence="3 4" key="1">
    <citation type="submission" date="2021-01" db="EMBL/GenBank/DDBJ databases">
        <title>Diatom-associated Roseobacters Show Island Model of Population Structure.</title>
        <authorList>
            <person name="Qu L."/>
            <person name="Feng X."/>
            <person name="Chen Y."/>
            <person name="Li L."/>
            <person name="Wang X."/>
            <person name="Hu Z."/>
            <person name="Wang H."/>
            <person name="Luo H."/>
        </authorList>
    </citation>
    <scope>NUCLEOTIDE SEQUENCE [LARGE SCALE GENOMIC DNA]</scope>
    <source>
        <strain evidence="3 4">TR60-84</strain>
    </source>
</reference>
<organism evidence="3 4">
    <name type="scientific">Sulfitobacter geojensis</name>
    <dbReference type="NCBI Taxonomy" id="1342299"/>
    <lineage>
        <taxon>Bacteria</taxon>
        <taxon>Pseudomonadati</taxon>
        <taxon>Pseudomonadota</taxon>
        <taxon>Alphaproteobacteria</taxon>
        <taxon>Rhodobacterales</taxon>
        <taxon>Roseobacteraceae</taxon>
        <taxon>Sulfitobacter</taxon>
    </lineage>
</organism>
<dbReference type="NCBIfam" id="TIGR02058">
    <property type="entry name" value="lin0512_fam"/>
    <property type="match status" value="1"/>
</dbReference>
<evidence type="ECO:0000256" key="1">
    <source>
        <dbReference type="ARBA" id="ARBA00022741"/>
    </source>
</evidence>
<proteinExistence type="predicted"/>
<sequence>MAETLLVEFGMGSSLRRGDYTQAAERAVRDALWHNSINLAELFGFDKSAMRITLDVGVQQPDRVDVEVLKAVFPYGNVTVNVSKGGLDVARPVGQEGGGHPTVMANVALSVGFDMERANG</sequence>
<dbReference type="PANTHER" id="PTHR34784:SF1">
    <property type="entry name" value="50S RIBOSOMAL PROTEIN L34"/>
    <property type="match status" value="1"/>
</dbReference>
<dbReference type="AlphaFoldDB" id="A0AAE2VV37"/>
<dbReference type="GO" id="GO:0005525">
    <property type="term" value="F:GTP binding"/>
    <property type="evidence" value="ECO:0007669"/>
    <property type="project" value="UniProtKB-KW"/>
</dbReference>
<gene>
    <name evidence="3" type="ORF">JQV55_01875</name>
</gene>
<dbReference type="RefSeq" id="WP_203241056.1">
    <property type="nucleotide sequence ID" value="NZ_JAFBRH010000001.1"/>
</dbReference>
<evidence type="ECO:0000256" key="2">
    <source>
        <dbReference type="ARBA" id="ARBA00023134"/>
    </source>
</evidence>